<feature type="transmembrane region" description="Helical" evidence="1">
    <location>
        <begin position="356"/>
        <end position="373"/>
    </location>
</feature>
<name>A0A1F5WYG6_9BACT</name>
<dbReference type="EMBL" id="MFID01000031">
    <property type="protein sequence ID" value="OGF80692.1"/>
    <property type="molecule type" value="Genomic_DNA"/>
</dbReference>
<feature type="transmembrane region" description="Helical" evidence="1">
    <location>
        <begin position="66"/>
        <end position="85"/>
    </location>
</feature>
<keyword evidence="1" id="KW-0472">Membrane</keyword>
<feature type="transmembrane region" description="Helical" evidence="1">
    <location>
        <begin position="323"/>
        <end position="344"/>
    </location>
</feature>
<feature type="transmembrane region" description="Helical" evidence="1">
    <location>
        <begin position="6"/>
        <end position="22"/>
    </location>
</feature>
<dbReference type="AlphaFoldDB" id="A0A1F5WYG6"/>
<accession>A0A1F5WYG6</accession>
<feature type="transmembrane region" description="Helical" evidence="1">
    <location>
        <begin position="42"/>
        <end position="60"/>
    </location>
</feature>
<gene>
    <name evidence="2" type="ORF">A2930_01840</name>
</gene>
<protein>
    <submittedName>
        <fullName evidence="2">Uncharacterized protein</fullName>
    </submittedName>
</protein>
<keyword evidence="1" id="KW-1133">Transmembrane helix</keyword>
<dbReference type="STRING" id="1798351.A2930_01840"/>
<organism evidence="2 3">
    <name type="scientific">Candidatus Giovannonibacteria bacterium RIFCSPLOWO2_01_FULL_45_34</name>
    <dbReference type="NCBI Taxonomy" id="1798351"/>
    <lineage>
        <taxon>Bacteria</taxon>
        <taxon>Candidatus Giovannoniibacteriota</taxon>
    </lineage>
</organism>
<feature type="transmembrane region" description="Helical" evidence="1">
    <location>
        <begin position="296"/>
        <end position="317"/>
    </location>
</feature>
<feature type="transmembrane region" description="Helical" evidence="1">
    <location>
        <begin position="120"/>
        <end position="141"/>
    </location>
</feature>
<feature type="transmembrane region" description="Helical" evidence="1">
    <location>
        <begin position="186"/>
        <end position="203"/>
    </location>
</feature>
<evidence type="ECO:0000313" key="2">
    <source>
        <dbReference type="EMBL" id="OGF80692.1"/>
    </source>
</evidence>
<dbReference type="Proteomes" id="UP000178114">
    <property type="component" value="Unassembled WGS sequence"/>
</dbReference>
<evidence type="ECO:0000256" key="1">
    <source>
        <dbReference type="SAM" id="Phobius"/>
    </source>
</evidence>
<sequence length="374" mass="42367">MLDEIAQIWWVPILLYALLVYGPMRAYQKHVSGLQRTKRSYLIFLCCFSIAAIYGVFVNQGALPTFVWPMVLVGIANGVASYYHWKSMDISLVKNSMLTFGDDIIPMALSYFILNEAKYLLGNSWMISGISFSVIALMLFAWHEYQRGEKMSFYIYLGIYSVLWGGVAFAEHYYSFKGLPLDQFLFSWYGSSFVTATLLLLFVKERDKKQKYEHRKDVCWATVYIAGSVLGLVLGMAIGFHLYGQIVDISQNMFVLCFGAGGLYLGSLFIRTAYACFGNSYLNELGKQGQLAKKDIVHMAIFALGILLSLRIAYWALSFPQVVAQPYFMAGEAIIPALMGIYYWKELEAKPFDKDEWAYVALALLGLACIFIGY</sequence>
<keyword evidence="1" id="KW-0812">Transmembrane</keyword>
<feature type="transmembrane region" description="Helical" evidence="1">
    <location>
        <begin position="249"/>
        <end position="270"/>
    </location>
</feature>
<comment type="caution">
    <text evidence="2">The sequence shown here is derived from an EMBL/GenBank/DDBJ whole genome shotgun (WGS) entry which is preliminary data.</text>
</comment>
<feature type="transmembrane region" description="Helical" evidence="1">
    <location>
        <begin position="153"/>
        <end position="174"/>
    </location>
</feature>
<reference evidence="2 3" key="1">
    <citation type="journal article" date="2016" name="Nat. Commun.">
        <title>Thousands of microbial genomes shed light on interconnected biogeochemical processes in an aquifer system.</title>
        <authorList>
            <person name="Anantharaman K."/>
            <person name="Brown C.T."/>
            <person name="Hug L.A."/>
            <person name="Sharon I."/>
            <person name="Castelle C.J."/>
            <person name="Probst A.J."/>
            <person name="Thomas B.C."/>
            <person name="Singh A."/>
            <person name="Wilkins M.J."/>
            <person name="Karaoz U."/>
            <person name="Brodie E.L."/>
            <person name="Williams K.H."/>
            <person name="Hubbard S.S."/>
            <person name="Banfield J.F."/>
        </authorList>
    </citation>
    <scope>NUCLEOTIDE SEQUENCE [LARGE SCALE GENOMIC DNA]</scope>
</reference>
<proteinExistence type="predicted"/>
<feature type="transmembrane region" description="Helical" evidence="1">
    <location>
        <begin position="97"/>
        <end position="114"/>
    </location>
</feature>
<feature type="transmembrane region" description="Helical" evidence="1">
    <location>
        <begin position="223"/>
        <end position="243"/>
    </location>
</feature>
<evidence type="ECO:0000313" key="3">
    <source>
        <dbReference type="Proteomes" id="UP000178114"/>
    </source>
</evidence>